<comment type="caution">
    <text evidence="2">The sequence shown here is derived from an EMBL/GenBank/DDBJ whole genome shotgun (WGS) entry which is preliminary data.</text>
</comment>
<protein>
    <submittedName>
        <fullName evidence="2">Uncharacterized protein</fullName>
    </submittedName>
</protein>
<feature type="region of interest" description="Disordered" evidence="1">
    <location>
        <begin position="1"/>
        <end position="56"/>
    </location>
</feature>
<feature type="compositionally biased region" description="Polar residues" evidence="1">
    <location>
        <begin position="1"/>
        <end position="11"/>
    </location>
</feature>
<organism evidence="2 3">
    <name type="scientific">Dictyobacter vulcani</name>
    <dbReference type="NCBI Taxonomy" id="2607529"/>
    <lineage>
        <taxon>Bacteria</taxon>
        <taxon>Bacillati</taxon>
        <taxon>Chloroflexota</taxon>
        <taxon>Ktedonobacteria</taxon>
        <taxon>Ktedonobacterales</taxon>
        <taxon>Dictyobacteraceae</taxon>
        <taxon>Dictyobacter</taxon>
    </lineage>
</organism>
<accession>A0A5J4KXP3</accession>
<gene>
    <name evidence="2" type="ORF">KDW_41180</name>
</gene>
<keyword evidence="3" id="KW-1185">Reference proteome</keyword>
<evidence type="ECO:0000256" key="1">
    <source>
        <dbReference type="SAM" id="MobiDB-lite"/>
    </source>
</evidence>
<sequence>MAGKTSLTLDSSMEENGIDYMSDRGHQDEKNRHGKQQNKLHAENVNTLKDKRESRWLTGTSTLKMYQAGQKQE</sequence>
<proteinExistence type="predicted"/>
<dbReference type="EMBL" id="BKZW01000002">
    <property type="protein sequence ID" value="GER89956.1"/>
    <property type="molecule type" value="Genomic_DNA"/>
</dbReference>
<dbReference type="Proteomes" id="UP000326912">
    <property type="component" value="Unassembled WGS sequence"/>
</dbReference>
<reference evidence="2 3" key="1">
    <citation type="submission" date="2019-10" db="EMBL/GenBank/DDBJ databases">
        <title>Dictyobacter vulcani sp. nov., within the class Ktedonobacteria, isolated from soil of volcanic Mt. Zao.</title>
        <authorList>
            <person name="Zheng Y."/>
            <person name="Wang C.M."/>
            <person name="Sakai Y."/>
            <person name="Abe K."/>
            <person name="Yokota A."/>
            <person name="Yabe S."/>
        </authorList>
    </citation>
    <scope>NUCLEOTIDE SEQUENCE [LARGE SCALE GENOMIC DNA]</scope>
    <source>
        <strain evidence="2 3">W12</strain>
    </source>
</reference>
<name>A0A5J4KXP3_9CHLR</name>
<dbReference type="AlphaFoldDB" id="A0A5J4KXP3"/>
<evidence type="ECO:0000313" key="3">
    <source>
        <dbReference type="Proteomes" id="UP000326912"/>
    </source>
</evidence>
<feature type="compositionally biased region" description="Basic and acidic residues" evidence="1">
    <location>
        <begin position="21"/>
        <end position="31"/>
    </location>
</feature>
<evidence type="ECO:0000313" key="2">
    <source>
        <dbReference type="EMBL" id="GER89956.1"/>
    </source>
</evidence>